<evidence type="ECO:0000313" key="3">
    <source>
        <dbReference type="Proteomes" id="UP000272908"/>
    </source>
</evidence>
<dbReference type="RefSeq" id="WP_121094043.1">
    <property type="nucleotide sequence ID" value="NZ_UIHC01000010.1"/>
</dbReference>
<dbReference type="Pfam" id="PF01370">
    <property type="entry name" value="Epimerase"/>
    <property type="match status" value="1"/>
</dbReference>
<reference evidence="3" key="1">
    <citation type="submission" date="2018-08" db="EMBL/GenBank/DDBJ databases">
        <authorList>
            <person name="Rodrigo-Torres L."/>
            <person name="Arahal R. D."/>
            <person name="Lucena T."/>
        </authorList>
    </citation>
    <scope>NUCLEOTIDE SEQUENCE [LARGE SCALE GENOMIC DNA]</scope>
    <source>
        <strain evidence="3">CECT 7235</strain>
    </source>
</reference>
<dbReference type="EMBL" id="UIHC01000010">
    <property type="protein sequence ID" value="SUZ31691.1"/>
    <property type="molecule type" value="Genomic_DNA"/>
</dbReference>
<dbReference type="Gene3D" id="3.40.50.720">
    <property type="entry name" value="NAD(P)-binding Rossmann-like Domain"/>
    <property type="match status" value="1"/>
</dbReference>
<gene>
    <name evidence="2" type="ORF">ROE7235_01441</name>
</gene>
<dbReference type="SUPFAM" id="SSF51735">
    <property type="entry name" value="NAD(P)-binding Rossmann-fold domains"/>
    <property type="match status" value="1"/>
</dbReference>
<dbReference type="OrthoDB" id="7170465at2"/>
<name>A0A3B0M6P4_9RHOB</name>
<evidence type="ECO:0000313" key="2">
    <source>
        <dbReference type="EMBL" id="SUZ31691.1"/>
    </source>
</evidence>
<dbReference type="AlphaFoldDB" id="A0A3B0M6P4"/>
<sequence length="287" mass="31710">MSQKVLILGASGTIGQAMAQAFAAADWQVRDYKRGTDIARAADGAALIVNAMNPQNYHDWAQQIPAITALAMQAARASGARVLVPGNVYVYGTQPDPWSAQTPHKPCTRKGRIRAEMEAAWRDSGVPVTILRAGDFIAPHRGGQVMGSVVLKNLDKGQLTTLGPPDVPRAYGFTPDVARAAVALAARDDLPRYADITFPGHTFSMTELATEIARQTGRRLRVQHFPWWAMRLAAPVWELGREMTEMRYLFEHPHSLSEKDLLSYLPGFRPTPFQDMVKQLIARPPRM</sequence>
<protein>
    <recommendedName>
        <fullName evidence="1">NAD-dependent epimerase/dehydratase domain-containing protein</fullName>
    </recommendedName>
</protein>
<dbReference type="InterPro" id="IPR036291">
    <property type="entry name" value="NAD(P)-bd_dom_sf"/>
</dbReference>
<feature type="domain" description="NAD-dependent epimerase/dehydratase" evidence="1">
    <location>
        <begin position="5"/>
        <end position="187"/>
    </location>
</feature>
<evidence type="ECO:0000259" key="1">
    <source>
        <dbReference type="Pfam" id="PF01370"/>
    </source>
</evidence>
<dbReference type="Proteomes" id="UP000272908">
    <property type="component" value="Unassembled WGS sequence"/>
</dbReference>
<organism evidence="2 3">
    <name type="scientific">Roseinatronobacter ekhonensis</name>
    <dbReference type="NCBI Taxonomy" id="254356"/>
    <lineage>
        <taxon>Bacteria</taxon>
        <taxon>Pseudomonadati</taxon>
        <taxon>Pseudomonadota</taxon>
        <taxon>Alphaproteobacteria</taxon>
        <taxon>Rhodobacterales</taxon>
        <taxon>Paracoccaceae</taxon>
        <taxon>Roseinatronobacter</taxon>
    </lineage>
</organism>
<keyword evidence="3" id="KW-1185">Reference proteome</keyword>
<accession>A0A3B0M6P4</accession>
<proteinExistence type="predicted"/>
<dbReference type="InterPro" id="IPR001509">
    <property type="entry name" value="Epimerase_deHydtase"/>
</dbReference>